<dbReference type="Proteomes" id="UP000228535">
    <property type="component" value="Unassembled WGS sequence"/>
</dbReference>
<evidence type="ECO:0000313" key="2">
    <source>
        <dbReference type="Proteomes" id="UP000228535"/>
    </source>
</evidence>
<comment type="caution">
    <text evidence="1">The sequence shown here is derived from an EMBL/GenBank/DDBJ whole genome shotgun (WGS) entry which is preliminary data.</text>
</comment>
<organism evidence="1 2">
    <name type="scientific">Hymenobacter chitinivorans DSM 11115</name>
    <dbReference type="NCBI Taxonomy" id="1121954"/>
    <lineage>
        <taxon>Bacteria</taxon>
        <taxon>Pseudomonadati</taxon>
        <taxon>Bacteroidota</taxon>
        <taxon>Cytophagia</taxon>
        <taxon>Cytophagales</taxon>
        <taxon>Hymenobacteraceae</taxon>
        <taxon>Hymenobacter</taxon>
    </lineage>
</organism>
<accession>A0A2M9B4K6</accession>
<proteinExistence type="predicted"/>
<dbReference type="AlphaFoldDB" id="A0A2M9B4K6"/>
<protein>
    <submittedName>
        <fullName evidence="1">Uncharacterized protein</fullName>
    </submittedName>
</protein>
<reference evidence="1 2" key="1">
    <citation type="submission" date="2017-11" db="EMBL/GenBank/DDBJ databases">
        <title>Genomic Encyclopedia of Archaeal and Bacterial Type Strains, Phase II (KMG-II): From Individual Species to Whole Genera.</title>
        <authorList>
            <person name="Goeker M."/>
        </authorList>
    </citation>
    <scope>NUCLEOTIDE SEQUENCE [LARGE SCALE GENOMIC DNA]</scope>
    <source>
        <strain evidence="1 2">DSM 11115</strain>
    </source>
</reference>
<gene>
    <name evidence="1" type="ORF">CLV45_3520</name>
</gene>
<dbReference type="EMBL" id="PGFA01000003">
    <property type="protein sequence ID" value="PJJ52863.1"/>
    <property type="molecule type" value="Genomic_DNA"/>
</dbReference>
<keyword evidence="2" id="KW-1185">Reference proteome</keyword>
<sequence length="192" mass="22616">MPAAPYYSLLFCSRWQRVAPIVFCCLLFSCNQEGQRKYKPEQSYGYRYRLMLRVGQTEYWLRRRSWRFLNFKNEELPSNAVMLGYLIKPRVDAHHDYWSTSQYDTLEVAVTALQADSLFMLTNRCLRSMSFSDIDTDIDTGEPTLIHTDPVSQTLMLDHLGRQVTVDQWISGREYPPFNQLENCFARLFPAK</sequence>
<evidence type="ECO:0000313" key="1">
    <source>
        <dbReference type="EMBL" id="PJJ52863.1"/>
    </source>
</evidence>
<name>A0A2M9B4K6_9BACT</name>